<proteinExistence type="predicted"/>
<reference evidence="1" key="1">
    <citation type="submission" date="2020-08" db="EMBL/GenBank/DDBJ databases">
        <title>Multicomponent nature underlies the extraordinary mechanical properties of spider dragline silk.</title>
        <authorList>
            <person name="Kono N."/>
            <person name="Nakamura H."/>
            <person name="Mori M."/>
            <person name="Yoshida Y."/>
            <person name="Ohtoshi R."/>
            <person name="Malay A.D."/>
            <person name="Moran D.A.P."/>
            <person name="Tomita M."/>
            <person name="Numata K."/>
            <person name="Arakawa K."/>
        </authorList>
    </citation>
    <scope>NUCLEOTIDE SEQUENCE</scope>
</reference>
<dbReference type="AlphaFoldDB" id="A0A8X6TG19"/>
<protein>
    <submittedName>
        <fullName evidence="1">Uncharacterized protein</fullName>
    </submittedName>
</protein>
<comment type="caution">
    <text evidence="1">The sequence shown here is derived from an EMBL/GenBank/DDBJ whole genome shotgun (WGS) entry which is preliminary data.</text>
</comment>
<keyword evidence="2" id="KW-1185">Reference proteome</keyword>
<dbReference type="EMBL" id="BMAW01007823">
    <property type="protein sequence ID" value="GFT05577.1"/>
    <property type="molecule type" value="Genomic_DNA"/>
</dbReference>
<accession>A0A8X6TG19</accession>
<sequence>MMISRTMEAGKKVNASTLRRSFRPYSADRSGHYYGKDESLLWDATVEVSPNHVLAPRQFHNKKKVTSSLRRSGWSFPLCKLNRTLQEIRIHM</sequence>
<evidence type="ECO:0000313" key="1">
    <source>
        <dbReference type="EMBL" id="GFT05577.1"/>
    </source>
</evidence>
<gene>
    <name evidence="1" type="ORF">NPIL_395021</name>
</gene>
<evidence type="ECO:0000313" key="2">
    <source>
        <dbReference type="Proteomes" id="UP000887013"/>
    </source>
</evidence>
<dbReference type="Proteomes" id="UP000887013">
    <property type="component" value="Unassembled WGS sequence"/>
</dbReference>
<organism evidence="1 2">
    <name type="scientific">Nephila pilipes</name>
    <name type="common">Giant wood spider</name>
    <name type="synonym">Nephila maculata</name>
    <dbReference type="NCBI Taxonomy" id="299642"/>
    <lineage>
        <taxon>Eukaryota</taxon>
        <taxon>Metazoa</taxon>
        <taxon>Ecdysozoa</taxon>
        <taxon>Arthropoda</taxon>
        <taxon>Chelicerata</taxon>
        <taxon>Arachnida</taxon>
        <taxon>Araneae</taxon>
        <taxon>Araneomorphae</taxon>
        <taxon>Entelegynae</taxon>
        <taxon>Araneoidea</taxon>
        <taxon>Nephilidae</taxon>
        <taxon>Nephila</taxon>
    </lineage>
</organism>
<name>A0A8X6TG19_NEPPI</name>